<organism evidence="1 3">
    <name type="scientific">Ostreococcus tauri</name>
    <name type="common">Marine green alga</name>
    <dbReference type="NCBI Taxonomy" id="70448"/>
    <lineage>
        <taxon>Eukaryota</taxon>
        <taxon>Viridiplantae</taxon>
        <taxon>Chlorophyta</taxon>
        <taxon>Mamiellophyceae</taxon>
        <taxon>Mamiellales</taxon>
        <taxon>Bathycoccaceae</taxon>
        <taxon>Ostreococcus</taxon>
    </lineage>
</organism>
<dbReference type="EMBL" id="KZ155771">
    <property type="protein sequence ID" value="OUS49629.1"/>
    <property type="molecule type" value="Genomic_DNA"/>
</dbReference>
<dbReference type="KEGG" id="ota:OT_ostta04g04450"/>
<dbReference type="Gene3D" id="3.10.20.90">
    <property type="entry name" value="Phosphatidylinositol 3-kinase Catalytic Subunit, Chain A, domain 1"/>
    <property type="match status" value="1"/>
</dbReference>
<reference evidence="1" key="2">
    <citation type="journal article" date="2014" name="BMC Genomics">
        <title>An improved genome of the model marine alga Ostreococcus tauri unfolds by assessing Illumina de novo assemblies.</title>
        <authorList>
            <person name="Blanc-Mathieu R."/>
            <person name="Verhelst B."/>
            <person name="Derelle E."/>
            <person name="Rombauts S."/>
            <person name="Bouget F.Y."/>
            <person name="Carre I."/>
            <person name="Chateau A."/>
            <person name="Eyre-Walker A."/>
            <person name="Grimsley N."/>
            <person name="Moreau H."/>
            <person name="Piegu B."/>
            <person name="Rivals E."/>
            <person name="Schackwitz W."/>
            <person name="Van de Peer Y."/>
            <person name="Piganeau G."/>
        </authorList>
    </citation>
    <scope>NUCLEOTIDE SEQUENCE</scope>
    <source>
        <strain evidence="1">RCC4221</strain>
    </source>
</reference>
<dbReference type="InParanoid" id="Q01AD7"/>
<dbReference type="STRING" id="70448.Q01AD7"/>
<accession>A0A1Y5IJ83</accession>
<evidence type="ECO:0000313" key="2">
    <source>
        <dbReference type="EMBL" id="OUS49629.1"/>
    </source>
</evidence>
<gene>
    <name evidence="2" type="ORF">BE221DRAFT_66168</name>
    <name evidence="1" type="ORF">OT_ostta04g04450</name>
</gene>
<reference evidence="1 3" key="1">
    <citation type="journal article" date="2006" name="Proc. Natl. Acad. Sci. U.S.A.">
        <title>Genome analysis of the smallest free-living eukaryote Ostreococcus tauri unveils many unique features.</title>
        <authorList>
            <person name="Derelle E."/>
            <person name="Ferraz C."/>
            <person name="Rombauts S."/>
            <person name="Rouze P."/>
            <person name="Worden A.Z."/>
            <person name="Robbens S."/>
            <person name="Partensky F."/>
            <person name="Degroeve S."/>
            <person name="Echeynie S."/>
            <person name="Cooke R."/>
            <person name="Saeys Y."/>
            <person name="Wuyts J."/>
            <person name="Jabbari K."/>
            <person name="Bowler C."/>
            <person name="Panaud O."/>
            <person name="Piegu B."/>
            <person name="Ball S.G."/>
            <person name="Ral J.-P."/>
            <person name="Bouget F.-Y."/>
            <person name="Piganeau G."/>
            <person name="De Baets B."/>
            <person name="Picard A."/>
            <person name="Delseny M."/>
            <person name="Demaille J."/>
            <person name="Van de Peer Y."/>
            <person name="Moreau H."/>
        </authorList>
    </citation>
    <scope>NUCLEOTIDE SEQUENCE [LARGE SCALE GENOMIC DNA]</scope>
    <source>
        <strain evidence="1 3">OTTH0595</strain>
    </source>
</reference>
<dbReference type="GeneID" id="9834032"/>
<dbReference type="EMBL" id="CAID01000004">
    <property type="protein sequence ID" value="CAL51861.1"/>
    <property type="molecule type" value="Genomic_DNA"/>
</dbReference>
<proteinExistence type="predicted"/>
<dbReference type="Proteomes" id="UP000009170">
    <property type="component" value="Unassembled WGS sequence"/>
</dbReference>
<dbReference type="RefSeq" id="XP_003078981.1">
    <property type="nucleotide sequence ID" value="XM_003078933.1"/>
</dbReference>
<dbReference type="OMA" id="YWKTSMA"/>
<dbReference type="SUPFAM" id="SSF54236">
    <property type="entry name" value="Ubiquitin-like"/>
    <property type="match status" value="1"/>
</dbReference>
<sequence length="130" mass="15290">MRLRIKPRLQQEKWSLYWKTSMATRTFALDEFDLDVDELKMTARELKAMVMERVGLPSVDTLHRLEEFVEPWELIMYNGRELEDKKTLAASGVPSEDGAYIIVVRKQLIAEGWKLNFDDDEDSDTEEDDF</sequence>
<reference evidence="2" key="3">
    <citation type="submission" date="2017-04" db="EMBL/GenBank/DDBJ databases">
        <title>Population genomics of picophytoplankton unveils novel chromosome hypervariability.</title>
        <authorList>
            <consortium name="DOE Joint Genome Institute"/>
            <person name="Blanc-Mathieu R."/>
            <person name="Krasovec M."/>
            <person name="Hebrard M."/>
            <person name="Yau S."/>
            <person name="Desgranges E."/>
            <person name="Martin J."/>
            <person name="Schackwitz W."/>
            <person name="Kuo A."/>
            <person name="Salin G."/>
            <person name="Donnadieu C."/>
            <person name="Desdevises Y."/>
            <person name="Sanchez-Ferandin S."/>
            <person name="Moreau H."/>
            <person name="Rivals E."/>
            <person name="Grigoriev I.V."/>
            <person name="Grimsley N."/>
            <person name="Eyre-Walker A."/>
            <person name="Piganeau G."/>
        </authorList>
    </citation>
    <scope>NUCLEOTIDE SEQUENCE [LARGE SCALE GENOMIC DNA]</scope>
    <source>
        <strain evidence="2">RCC 1115</strain>
    </source>
</reference>
<evidence type="ECO:0000313" key="1">
    <source>
        <dbReference type="EMBL" id="CAL51861.1"/>
    </source>
</evidence>
<dbReference type="CDD" id="cd17039">
    <property type="entry name" value="Ubl_ubiquitin_like"/>
    <property type="match status" value="1"/>
</dbReference>
<protein>
    <submittedName>
        <fullName evidence="1">Unnamed product</fullName>
    </submittedName>
</protein>
<dbReference type="OrthoDB" id="497124at2759"/>
<dbReference type="InterPro" id="IPR029071">
    <property type="entry name" value="Ubiquitin-like_domsf"/>
</dbReference>
<dbReference type="AlphaFoldDB" id="Q01AD7"/>
<name>Q01AD7_OSTTA</name>
<evidence type="ECO:0000313" key="3">
    <source>
        <dbReference type="Proteomes" id="UP000009170"/>
    </source>
</evidence>
<keyword evidence="3" id="KW-1185">Reference proteome</keyword>
<dbReference type="Proteomes" id="UP000195557">
    <property type="component" value="Unassembled WGS sequence"/>
</dbReference>
<accession>A0A454Y4W7</accession>
<accession>Q01AD7</accession>